<dbReference type="Proteomes" id="UP000285569">
    <property type="component" value="Unassembled WGS sequence"/>
</dbReference>
<dbReference type="RefSeq" id="WP_118957014.1">
    <property type="nucleotide sequence ID" value="NZ_QHCR01000007.1"/>
</dbReference>
<keyword evidence="1" id="KW-0812">Transmembrane</keyword>
<sequence>MNATLRHIVRYAPVYALLVLMLSVVLLKYGRMVSKEEFYSSESKEICLTYCTKLTGCVTELFPGAVVQEQMGKIENSCLRGCRKHFDKMQVCLNGISTATCKSLTGCLETEIQKYY</sequence>
<evidence type="ECO:0000256" key="1">
    <source>
        <dbReference type="SAM" id="Phobius"/>
    </source>
</evidence>
<organism evidence="2 3">
    <name type="scientific">Leptospira yasudae</name>
    <dbReference type="NCBI Taxonomy" id="2202201"/>
    <lineage>
        <taxon>Bacteria</taxon>
        <taxon>Pseudomonadati</taxon>
        <taxon>Spirochaetota</taxon>
        <taxon>Spirochaetia</taxon>
        <taxon>Leptospirales</taxon>
        <taxon>Leptospiraceae</taxon>
        <taxon>Leptospira</taxon>
    </lineage>
</organism>
<comment type="caution">
    <text evidence="2">The sequence shown here is derived from an EMBL/GenBank/DDBJ whole genome shotgun (WGS) entry which is preliminary data.</text>
</comment>
<accession>A0ABX9LZX4</accession>
<keyword evidence="1" id="KW-1133">Transmembrane helix</keyword>
<feature type="transmembrane region" description="Helical" evidence="1">
    <location>
        <begin position="12"/>
        <end position="30"/>
    </location>
</feature>
<dbReference type="InterPro" id="IPR031029">
    <property type="entry name" value="Lepto_8Cys"/>
</dbReference>
<reference evidence="3" key="1">
    <citation type="submission" date="2018-05" db="EMBL/GenBank/DDBJ databases">
        <title>Leptospira yasudae sp. nov. and Leptospira stimsonii sp. nov., two pathogenic species of the genus Leptospira isolated from environmental sources.</title>
        <authorList>
            <person name="Casanovas-Massana A."/>
            <person name="Hamond C."/>
            <person name="Santos L.A."/>
            <person name="Hacker K.P."/>
            <person name="Balassiano I."/>
            <person name="Medeiros M.A."/>
            <person name="Reis M.G."/>
            <person name="Ko A.I."/>
            <person name="Wunder E.A."/>
        </authorList>
    </citation>
    <scope>NUCLEOTIDE SEQUENCE [LARGE SCALE GENOMIC DNA]</scope>
    <source>
        <strain evidence="3">B21</strain>
    </source>
</reference>
<keyword evidence="1" id="KW-0472">Membrane</keyword>
<protein>
    <submittedName>
        <fullName evidence="2">Cys-rich protein</fullName>
    </submittedName>
</protein>
<proteinExistence type="predicted"/>
<evidence type="ECO:0000313" key="2">
    <source>
        <dbReference type="EMBL" id="RHX78566.1"/>
    </source>
</evidence>
<gene>
    <name evidence="2" type="ORF">DLM77_15855</name>
</gene>
<dbReference type="NCBIfam" id="TIGR04453">
    <property type="entry name" value="Lepto_8Cys"/>
    <property type="match status" value="1"/>
</dbReference>
<keyword evidence="3" id="KW-1185">Reference proteome</keyword>
<reference evidence="2 3" key="2">
    <citation type="journal article" date="2020" name="Int. J. Syst. Evol. Microbiol.">
        <title>Leptospira yasudae sp. nov. and Leptospira stimsonii sp. nov., two new species of the pathogenic group isolated from environmental sources.</title>
        <authorList>
            <person name="Casanovas-Massana A."/>
            <person name="Hamond C."/>
            <person name="Santos L.A."/>
            <person name="de Oliveira D."/>
            <person name="Hacker K.P."/>
            <person name="Balassiano I."/>
            <person name="Costa F."/>
            <person name="Medeiros M.A."/>
            <person name="Reis M.G."/>
            <person name="Ko A.I."/>
            <person name="Wunder E.A."/>
        </authorList>
    </citation>
    <scope>NUCLEOTIDE SEQUENCE [LARGE SCALE GENOMIC DNA]</scope>
    <source>
        <strain evidence="2 3">B21</strain>
    </source>
</reference>
<dbReference type="EMBL" id="QHCR01000007">
    <property type="protein sequence ID" value="RHX78566.1"/>
    <property type="molecule type" value="Genomic_DNA"/>
</dbReference>
<name>A0ABX9LZX4_9LEPT</name>
<evidence type="ECO:0000313" key="3">
    <source>
        <dbReference type="Proteomes" id="UP000285569"/>
    </source>
</evidence>